<gene>
    <name evidence="1" type="ORF">GCM10010411_93820</name>
</gene>
<name>A0ABN3QZ17_9ACTN</name>
<sequence>MDSTSDPSFPPPCSSGDDTAPALAQALETLVTGHLESHRGTGGEDGEQVLLSLLITPADLDAQTRAAVRPHISAVLAGSAVLAPSSVDPLDEETTGWVLPYRPEAIPPALLTQPPARRHVGSDRPAVIADAIGVHDALVGAELGPAVFALMSVGPRTMWSGPLADPEPVTTAAVIGRDGRELYAALGADGEMCIEHHDGAPAPPSATNLLDLLYPGLAGDEPPLAPCFQDLVTAVLRRALGRPGASRDDDVDIAVNVAAVAWLHQLASHAQTSGPLTQRTAEDFKSAALRAAENLPNPIEAQAAGITVNSQEIWDALWKMLADGHALAPGMAAVDADWRDTGVLALRVYAWAGDTEAAFNALSEGRSWFTTADQASIVRRVLTDLYLLD</sequence>
<accession>A0ABN3QZ17</accession>
<protein>
    <submittedName>
        <fullName evidence="1">Uncharacterized protein</fullName>
    </submittedName>
</protein>
<organism evidence="1 2">
    <name type="scientific">Actinomadura fulvescens</name>
    <dbReference type="NCBI Taxonomy" id="46160"/>
    <lineage>
        <taxon>Bacteria</taxon>
        <taxon>Bacillati</taxon>
        <taxon>Actinomycetota</taxon>
        <taxon>Actinomycetes</taxon>
        <taxon>Streptosporangiales</taxon>
        <taxon>Thermomonosporaceae</taxon>
        <taxon>Actinomadura</taxon>
    </lineage>
</organism>
<comment type="caution">
    <text evidence="1">The sequence shown here is derived from an EMBL/GenBank/DDBJ whole genome shotgun (WGS) entry which is preliminary data.</text>
</comment>
<keyword evidence="2" id="KW-1185">Reference proteome</keyword>
<proteinExistence type="predicted"/>
<dbReference type="Proteomes" id="UP001501509">
    <property type="component" value="Unassembled WGS sequence"/>
</dbReference>
<dbReference type="RefSeq" id="WP_344549285.1">
    <property type="nucleotide sequence ID" value="NZ_BAAATD010000027.1"/>
</dbReference>
<dbReference type="EMBL" id="BAAATD010000027">
    <property type="protein sequence ID" value="GAA2638940.1"/>
    <property type="molecule type" value="Genomic_DNA"/>
</dbReference>
<evidence type="ECO:0000313" key="2">
    <source>
        <dbReference type="Proteomes" id="UP001501509"/>
    </source>
</evidence>
<reference evidence="1 2" key="1">
    <citation type="journal article" date="2019" name="Int. J. Syst. Evol. Microbiol.">
        <title>The Global Catalogue of Microorganisms (GCM) 10K type strain sequencing project: providing services to taxonomists for standard genome sequencing and annotation.</title>
        <authorList>
            <consortium name="The Broad Institute Genomics Platform"/>
            <consortium name="The Broad Institute Genome Sequencing Center for Infectious Disease"/>
            <person name="Wu L."/>
            <person name="Ma J."/>
        </authorList>
    </citation>
    <scope>NUCLEOTIDE SEQUENCE [LARGE SCALE GENOMIC DNA]</scope>
    <source>
        <strain evidence="1 2">JCM 6833</strain>
    </source>
</reference>
<evidence type="ECO:0000313" key="1">
    <source>
        <dbReference type="EMBL" id="GAA2638940.1"/>
    </source>
</evidence>